<dbReference type="InterPro" id="IPR029069">
    <property type="entry name" value="HotDog_dom_sf"/>
</dbReference>
<protein>
    <submittedName>
        <fullName evidence="1">Hotdog domain-containing protein</fullName>
    </submittedName>
</protein>
<name>A0ABV2BWZ3_9GAMM</name>
<dbReference type="PROSITE" id="PS51770">
    <property type="entry name" value="HOTDOG_ACOT"/>
    <property type="match status" value="1"/>
</dbReference>
<dbReference type="InterPro" id="IPR040170">
    <property type="entry name" value="Cytosol_ACT"/>
</dbReference>
<dbReference type="InterPro" id="IPR033120">
    <property type="entry name" value="HOTDOG_ACOT"/>
</dbReference>
<comment type="caution">
    <text evidence="1">The sequence shown here is derived from an EMBL/GenBank/DDBJ whole genome shotgun (WGS) entry which is preliminary data.</text>
</comment>
<reference evidence="1 2" key="1">
    <citation type="submission" date="2024-06" db="EMBL/GenBank/DDBJ databases">
        <authorList>
            <person name="Li F."/>
        </authorList>
    </citation>
    <scope>NUCLEOTIDE SEQUENCE [LARGE SCALE GENOMIC DNA]</scope>
    <source>
        <strain evidence="1 2">GXAS 311</strain>
    </source>
</reference>
<accession>A0ABV2BWZ3</accession>
<dbReference type="Proteomes" id="UP001548189">
    <property type="component" value="Unassembled WGS sequence"/>
</dbReference>
<evidence type="ECO:0000313" key="1">
    <source>
        <dbReference type="EMBL" id="MET1256443.1"/>
    </source>
</evidence>
<proteinExistence type="predicted"/>
<dbReference type="Pfam" id="PF03061">
    <property type="entry name" value="4HBT"/>
    <property type="match status" value="1"/>
</dbReference>
<dbReference type="EMBL" id="JBEVCJ010000022">
    <property type="protein sequence ID" value="MET1256443.1"/>
    <property type="molecule type" value="Genomic_DNA"/>
</dbReference>
<dbReference type="CDD" id="cd03442">
    <property type="entry name" value="BFIT_BACH"/>
    <property type="match status" value="1"/>
</dbReference>
<dbReference type="PANTHER" id="PTHR11049">
    <property type="entry name" value="ACYL COENZYME A THIOESTER HYDROLASE"/>
    <property type="match status" value="1"/>
</dbReference>
<gene>
    <name evidence="1" type="ORF">ABVT43_14985</name>
</gene>
<keyword evidence="2" id="KW-1185">Reference proteome</keyword>
<dbReference type="Gene3D" id="3.10.129.10">
    <property type="entry name" value="Hotdog Thioesterase"/>
    <property type="match status" value="1"/>
</dbReference>
<organism evidence="1 2">
    <name type="scientific">Aliikangiella maris</name>
    <dbReference type="NCBI Taxonomy" id="3162458"/>
    <lineage>
        <taxon>Bacteria</taxon>
        <taxon>Pseudomonadati</taxon>
        <taxon>Pseudomonadota</taxon>
        <taxon>Gammaproteobacteria</taxon>
        <taxon>Oceanospirillales</taxon>
        <taxon>Pleioneaceae</taxon>
        <taxon>Aliikangiella</taxon>
    </lineage>
</organism>
<sequence>MSENRARKKAEEMINWNLVFPNQANPSGNMFGGDVLAIMDTTAAMAAKRFSEREVSTVTVEAVHFAKPIMVGDNIKTTAKVVAVGNTSMIVKADVYRDIGNNKLMRCVSAYLNFVAFDYQRHPTQVPLLDLEDDDIIANKIALTIKANAQQRQDAINQLLKANEG</sequence>
<dbReference type="SUPFAM" id="SSF54637">
    <property type="entry name" value="Thioesterase/thiol ester dehydrase-isomerase"/>
    <property type="match status" value="1"/>
</dbReference>
<evidence type="ECO:0000313" key="2">
    <source>
        <dbReference type="Proteomes" id="UP001548189"/>
    </source>
</evidence>
<dbReference type="PANTHER" id="PTHR11049:SF24">
    <property type="entry name" value="CYTOSOLIC ACYL COENZYME A THIOESTER HYDROLASE"/>
    <property type="match status" value="1"/>
</dbReference>
<dbReference type="InterPro" id="IPR006683">
    <property type="entry name" value="Thioestr_dom"/>
</dbReference>